<sequence>MSAGLCWSGHTLSGHFVHHWSVLSLRNMTSKIDSSRIKCGASLAFRQFGALRTPKGEDFSVWTWTPMKMKSSYEDPHLRKPPVAAAGSDLLRVGVGLPTDECPCKR</sequence>
<name>A0A1I7YA96_9BILA</name>
<evidence type="ECO:0000313" key="1">
    <source>
        <dbReference type="Proteomes" id="UP000095287"/>
    </source>
</evidence>
<dbReference type="WBParaSite" id="L893_g1432.t1">
    <property type="protein sequence ID" value="L893_g1432.t1"/>
    <property type="gene ID" value="L893_g1432"/>
</dbReference>
<proteinExistence type="predicted"/>
<accession>A0A1I7YA96</accession>
<protein>
    <submittedName>
        <fullName evidence="2">Uncharacterized protein</fullName>
    </submittedName>
</protein>
<dbReference type="Proteomes" id="UP000095287">
    <property type="component" value="Unplaced"/>
</dbReference>
<reference evidence="2" key="1">
    <citation type="submission" date="2016-11" db="UniProtKB">
        <authorList>
            <consortium name="WormBaseParasite"/>
        </authorList>
    </citation>
    <scope>IDENTIFICATION</scope>
</reference>
<dbReference type="AlphaFoldDB" id="A0A1I7YA96"/>
<evidence type="ECO:0000313" key="2">
    <source>
        <dbReference type="WBParaSite" id="L893_g1432.t1"/>
    </source>
</evidence>
<organism evidence="1 2">
    <name type="scientific">Steinernema glaseri</name>
    <dbReference type="NCBI Taxonomy" id="37863"/>
    <lineage>
        <taxon>Eukaryota</taxon>
        <taxon>Metazoa</taxon>
        <taxon>Ecdysozoa</taxon>
        <taxon>Nematoda</taxon>
        <taxon>Chromadorea</taxon>
        <taxon>Rhabditida</taxon>
        <taxon>Tylenchina</taxon>
        <taxon>Panagrolaimomorpha</taxon>
        <taxon>Strongyloidoidea</taxon>
        <taxon>Steinernematidae</taxon>
        <taxon>Steinernema</taxon>
    </lineage>
</organism>
<keyword evidence="1" id="KW-1185">Reference proteome</keyword>